<evidence type="ECO:0000313" key="2">
    <source>
        <dbReference type="Proteomes" id="UP000663722"/>
    </source>
</evidence>
<name>A0A975BUW3_9BACT</name>
<dbReference type="Proteomes" id="UP000663722">
    <property type="component" value="Chromosome"/>
</dbReference>
<evidence type="ECO:0000313" key="1">
    <source>
        <dbReference type="EMBL" id="QTA92063.1"/>
    </source>
</evidence>
<sequence length="172" mass="19787">MTVTRLDRVREQMSDFGGNLVGDGIHAARWCLEHNLIQQGYTILQETLVSYFVSGIDEKPEDLKDKNREVSRKAARIRDISTQAVKICRDSLPENKWAKPAADHPEVTRKFLAFYGPRKELLEVFNKLSNYRNDLNHAGYRQNPMKSDSFEKNLAGLIKSIERYGFHSAESE</sequence>
<dbReference type="AlphaFoldDB" id="A0A975BUW3"/>
<dbReference type="EMBL" id="CP061800">
    <property type="protein sequence ID" value="QTA92063.1"/>
    <property type="molecule type" value="Genomic_DNA"/>
</dbReference>
<gene>
    <name evidence="1" type="ORF">dnm_081370</name>
</gene>
<protein>
    <submittedName>
        <fullName evidence="1">CRISPR system endoribonuclease Csx1-like domain-containing protein</fullName>
    </submittedName>
</protein>
<organism evidence="1 2">
    <name type="scientific">Desulfonema magnum</name>
    <dbReference type="NCBI Taxonomy" id="45655"/>
    <lineage>
        <taxon>Bacteria</taxon>
        <taxon>Pseudomonadati</taxon>
        <taxon>Thermodesulfobacteriota</taxon>
        <taxon>Desulfobacteria</taxon>
        <taxon>Desulfobacterales</taxon>
        <taxon>Desulfococcaceae</taxon>
        <taxon>Desulfonema</taxon>
    </lineage>
</organism>
<reference evidence="1" key="1">
    <citation type="journal article" date="2021" name="Microb. Physiol.">
        <title>Proteogenomic Insights into the Physiology of Marine, Sulfate-Reducing, Filamentous Desulfonema limicola and Desulfonema magnum.</title>
        <authorList>
            <person name="Schnaars V."/>
            <person name="Wohlbrand L."/>
            <person name="Scheve S."/>
            <person name="Hinrichs C."/>
            <person name="Reinhardt R."/>
            <person name="Rabus R."/>
        </authorList>
    </citation>
    <scope>NUCLEOTIDE SEQUENCE</scope>
    <source>
        <strain evidence="1">4be13</strain>
    </source>
</reference>
<keyword evidence="2" id="KW-1185">Reference proteome</keyword>
<dbReference type="KEGG" id="dmm:dnm_081370"/>
<accession>A0A975BUW3</accession>
<proteinExistence type="predicted"/>